<comment type="caution">
    <text evidence="1">The sequence shown here is derived from an EMBL/GenBank/DDBJ whole genome shotgun (WGS) entry which is preliminary data.</text>
</comment>
<sequence length="402" mass="45273">MAMRQLAAAPRLAAFGALQSQPLRTLRIFSNARQISLMPWRKSAEEATPLPIYFSRPPTRSRLKPVRRFVGRVFFTTAAAFVCWTVFYVIVLEPLFDWAEDEWESLSEKEKQEMADEADDGPDSIIFLPMPFSTIEVNQPPYRSSDPEWQEFVAFNRNKQAREDIKFKLAEIIRKAIGNSDQYVRILGGKDIRISQFWLDTIFPVRPPPKHYVAGISIEDDGIYWAHRPIDTLAANHLTLAIYPAAVAKAAWSFISVLGKGLATDTAVFLGLAEPARRPPTWESVVLKRMQQQETVGPGANRELQDLKKTLQSAVSLGNVLPPTFEHASSAAMVTFAKSWKPARQGPGPGCIKVDGLIQVSGAKAYMAVYVIAWFDPKQKKFVDIQTQLKHILPFKQYPANR</sequence>
<organism evidence="1 2">
    <name type="scientific">Lecanicillium saksenae</name>
    <dbReference type="NCBI Taxonomy" id="468837"/>
    <lineage>
        <taxon>Eukaryota</taxon>
        <taxon>Fungi</taxon>
        <taxon>Dikarya</taxon>
        <taxon>Ascomycota</taxon>
        <taxon>Pezizomycotina</taxon>
        <taxon>Sordariomycetes</taxon>
        <taxon>Hypocreomycetidae</taxon>
        <taxon>Hypocreales</taxon>
        <taxon>Cordycipitaceae</taxon>
        <taxon>Lecanicillium</taxon>
    </lineage>
</organism>
<evidence type="ECO:0000313" key="2">
    <source>
        <dbReference type="Proteomes" id="UP001148737"/>
    </source>
</evidence>
<name>A0ACC1QE28_9HYPO</name>
<evidence type="ECO:0000313" key="1">
    <source>
        <dbReference type="EMBL" id="KAJ3472725.1"/>
    </source>
</evidence>
<accession>A0ACC1QE28</accession>
<dbReference type="EMBL" id="JANAKD010002902">
    <property type="protein sequence ID" value="KAJ3472725.1"/>
    <property type="molecule type" value="Genomic_DNA"/>
</dbReference>
<proteinExistence type="predicted"/>
<protein>
    <submittedName>
        <fullName evidence="1">Uncharacterized protein</fullName>
    </submittedName>
</protein>
<gene>
    <name evidence="1" type="ORF">NLG97_g10761</name>
</gene>
<keyword evidence="2" id="KW-1185">Reference proteome</keyword>
<dbReference type="Proteomes" id="UP001148737">
    <property type="component" value="Unassembled WGS sequence"/>
</dbReference>
<reference evidence="1" key="1">
    <citation type="submission" date="2022-07" db="EMBL/GenBank/DDBJ databases">
        <title>Genome Sequence of Lecanicillium saksenae.</title>
        <authorList>
            <person name="Buettner E."/>
        </authorList>
    </citation>
    <scope>NUCLEOTIDE SEQUENCE</scope>
    <source>
        <strain evidence="1">VT-O1</strain>
    </source>
</reference>